<dbReference type="Gene3D" id="3.20.20.150">
    <property type="entry name" value="Divalent-metal-dependent TIM barrel enzymes"/>
    <property type="match status" value="1"/>
</dbReference>
<keyword evidence="3" id="KW-1185">Reference proteome</keyword>
<dbReference type="EMBL" id="JFKE01000004">
    <property type="protein sequence ID" value="KAJ55246.1"/>
    <property type="molecule type" value="Genomic_DNA"/>
</dbReference>
<gene>
    <name evidence="2" type="ORF">ACMU_11135</name>
</gene>
<keyword evidence="2" id="KW-0413">Isomerase</keyword>
<sequence>MSVPVIGAALALEDLRIYRDWIVEKQRDLELQSFVDAKVLMSDWADLAAAHKELLDGYTGRLGIHGPFWGFTLHSIDPEIRDVVRRRVAQGLDVCEALGATSMVLHSPYTTWDYNNIDNYANGRSSVIGNTHDTLAAAVKRAEDMGVTLVLENIEDINPADRRILAESFDSVAVKLSVDTGHAHYAHGSTGAPPVDYYIRHAGEMLGHVHLQDADGYADRHWALGQGTIRWHAVFAAIKATGADPRLILELRDKAGLPASMEYLAREGLGQ</sequence>
<feature type="domain" description="Xylose isomerase-like TIM barrel" evidence="1">
    <location>
        <begin position="44"/>
        <end position="265"/>
    </location>
</feature>
<dbReference type="SUPFAM" id="SSF51658">
    <property type="entry name" value="Xylose isomerase-like"/>
    <property type="match status" value="1"/>
</dbReference>
<dbReference type="InterPro" id="IPR036237">
    <property type="entry name" value="Xyl_isomerase-like_sf"/>
</dbReference>
<evidence type="ECO:0000313" key="2">
    <source>
        <dbReference type="EMBL" id="KAJ55246.1"/>
    </source>
</evidence>
<dbReference type="AlphaFoldDB" id="A0A037ZK84"/>
<reference evidence="2 3" key="1">
    <citation type="submission" date="2014-03" db="EMBL/GenBank/DDBJ databases">
        <title>Draft Genome Sequence of Actibacterium mucosum KCTC 23349, a Marine Alphaproteobacterium with Complex Ionic Requirements Isolated from Mediterranean Seawater at Malvarrosa Beach, Valencia, Spain.</title>
        <authorList>
            <person name="Arahal D.R."/>
            <person name="Shao Z."/>
            <person name="Lai Q."/>
            <person name="Pujalte M.J."/>
        </authorList>
    </citation>
    <scope>NUCLEOTIDE SEQUENCE [LARGE SCALE GENOMIC DNA]</scope>
    <source>
        <strain evidence="2 3">KCTC 23349</strain>
    </source>
</reference>
<dbReference type="Proteomes" id="UP000026249">
    <property type="component" value="Unassembled WGS sequence"/>
</dbReference>
<dbReference type="PANTHER" id="PTHR12110">
    <property type="entry name" value="HYDROXYPYRUVATE ISOMERASE"/>
    <property type="match status" value="1"/>
</dbReference>
<dbReference type="PANTHER" id="PTHR12110:SF53">
    <property type="entry name" value="BLR5974 PROTEIN"/>
    <property type="match status" value="1"/>
</dbReference>
<protein>
    <submittedName>
        <fullName evidence="2">Sugar phosphate isomerase</fullName>
    </submittedName>
</protein>
<evidence type="ECO:0000313" key="3">
    <source>
        <dbReference type="Proteomes" id="UP000026249"/>
    </source>
</evidence>
<dbReference type="InterPro" id="IPR050312">
    <property type="entry name" value="IolE/XylAMocC-like"/>
</dbReference>
<proteinExistence type="predicted"/>
<dbReference type="InterPro" id="IPR013022">
    <property type="entry name" value="Xyl_isomerase-like_TIM-brl"/>
</dbReference>
<name>A0A037ZK84_9RHOB</name>
<evidence type="ECO:0000259" key="1">
    <source>
        <dbReference type="Pfam" id="PF01261"/>
    </source>
</evidence>
<dbReference type="RefSeq" id="WP_035258937.1">
    <property type="nucleotide sequence ID" value="NZ_JFKE01000004.1"/>
</dbReference>
<dbReference type="GO" id="GO:0016853">
    <property type="term" value="F:isomerase activity"/>
    <property type="evidence" value="ECO:0007669"/>
    <property type="project" value="UniProtKB-KW"/>
</dbReference>
<comment type="caution">
    <text evidence="2">The sequence shown here is derived from an EMBL/GenBank/DDBJ whole genome shotgun (WGS) entry which is preliminary data.</text>
</comment>
<dbReference type="STRING" id="1454373.ACMU_11135"/>
<dbReference type="Pfam" id="PF01261">
    <property type="entry name" value="AP_endonuc_2"/>
    <property type="match status" value="1"/>
</dbReference>
<organism evidence="2 3">
    <name type="scientific">Actibacterium mucosum KCTC 23349</name>
    <dbReference type="NCBI Taxonomy" id="1454373"/>
    <lineage>
        <taxon>Bacteria</taxon>
        <taxon>Pseudomonadati</taxon>
        <taxon>Pseudomonadota</taxon>
        <taxon>Alphaproteobacteria</taxon>
        <taxon>Rhodobacterales</taxon>
        <taxon>Roseobacteraceae</taxon>
        <taxon>Actibacterium</taxon>
    </lineage>
</organism>
<dbReference type="OrthoDB" id="7245925at2"/>
<accession>A0A037ZK84</accession>